<sequence>MTIADIDRLRSQLSRFEDMFPGYRVEIVEGNIMMSPVKPHHAETIRLVWNTLEAQLGPEWGFTSDVAFVFDDENEFCPDLAIIPAPEVAKNESAYDPDHVELVVEVVSKGSIRRDYETKPRWYASRGIANYVILDPLKGQCVTMWNPGAEGYRGRDTIPYGTDVTVDSPLGSLTIPTARFPVDPKSPRPDQG</sequence>
<keyword evidence="2" id="KW-0540">Nuclease</keyword>
<dbReference type="AlphaFoldDB" id="A0A7H1B7S6"/>
<evidence type="ECO:0000313" key="2">
    <source>
        <dbReference type="EMBL" id="QNS04781.1"/>
    </source>
</evidence>
<gene>
    <name evidence="2" type="ORF">IAG42_14925</name>
</gene>
<accession>A0A7H1B7S6</accession>
<dbReference type="CDD" id="cd06260">
    <property type="entry name" value="DUF820-like"/>
    <property type="match status" value="1"/>
</dbReference>
<keyword evidence="2" id="KW-0378">Hydrolase</keyword>
<dbReference type="Proteomes" id="UP000516428">
    <property type="component" value="Chromosome"/>
</dbReference>
<reference evidence="2 3" key="1">
    <citation type="submission" date="2020-09" db="EMBL/GenBank/DDBJ databases">
        <title>A novel species.</title>
        <authorList>
            <person name="Gao J."/>
        </authorList>
    </citation>
    <scope>NUCLEOTIDE SEQUENCE [LARGE SCALE GENOMIC DNA]</scope>
    <source>
        <strain evidence="2 3">CRXT-Y-14</strain>
    </source>
</reference>
<dbReference type="GO" id="GO:0004519">
    <property type="term" value="F:endonuclease activity"/>
    <property type="evidence" value="ECO:0007669"/>
    <property type="project" value="UniProtKB-KW"/>
</dbReference>
<dbReference type="InterPro" id="IPR011335">
    <property type="entry name" value="Restrct_endonuc-II-like"/>
</dbReference>
<protein>
    <submittedName>
        <fullName evidence="2">Uma2 family endonuclease</fullName>
    </submittedName>
</protein>
<dbReference type="InterPro" id="IPR012296">
    <property type="entry name" value="Nuclease_put_TT1808"/>
</dbReference>
<dbReference type="Pfam" id="PF05685">
    <property type="entry name" value="Uma2"/>
    <property type="match status" value="1"/>
</dbReference>
<organism evidence="2 3">
    <name type="scientific">Streptomyces xanthii</name>
    <dbReference type="NCBI Taxonomy" id="2768069"/>
    <lineage>
        <taxon>Bacteria</taxon>
        <taxon>Bacillati</taxon>
        <taxon>Actinomycetota</taxon>
        <taxon>Actinomycetes</taxon>
        <taxon>Kitasatosporales</taxon>
        <taxon>Streptomycetaceae</taxon>
        <taxon>Streptomyces</taxon>
    </lineage>
</organism>
<name>A0A7H1B7S6_9ACTN</name>
<keyword evidence="3" id="KW-1185">Reference proteome</keyword>
<dbReference type="InterPro" id="IPR008538">
    <property type="entry name" value="Uma2"/>
</dbReference>
<feature type="domain" description="Putative restriction endonuclease" evidence="1">
    <location>
        <begin position="16"/>
        <end position="174"/>
    </location>
</feature>
<evidence type="ECO:0000259" key="1">
    <source>
        <dbReference type="Pfam" id="PF05685"/>
    </source>
</evidence>
<dbReference type="Gene3D" id="3.90.1570.10">
    <property type="entry name" value="tt1808, chain A"/>
    <property type="match status" value="1"/>
</dbReference>
<dbReference type="RefSeq" id="WP_188337485.1">
    <property type="nucleotide sequence ID" value="NZ_CP061281.1"/>
</dbReference>
<proteinExistence type="predicted"/>
<evidence type="ECO:0000313" key="3">
    <source>
        <dbReference type="Proteomes" id="UP000516428"/>
    </source>
</evidence>
<dbReference type="SUPFAM" id="SSF52980">
    <property type="entry name" value="Restriction endonuclease-like"/>
    <property type="match status" value="1"/>
</dbReference>
<dbReference type="PANTHER" id="PTHR35400:SF3">
    <property type="entry name" value="SLL1072 PROTEIN"/>
    <property type="match status" value="1"/>
</dbReference>
<dbReference type="PANTHER" id="PTHR35400">
    <property type="entry name" value="SLR1083 PROTEIN"/>
    <property type="match status" value="1"/>
</dbReference>
<dbReference type="EMBL" id="CP061281">
    <property type="protein sequence ID" value="QNS04781.1"/>
    <property type="molecule type" value="Genomic_DNA"/>
</dbReference>
<dbReference type="KEGG" id="sxn:IAG42_14925"/>
<keyword evidence="2" id="KW-0255">Endonuclease</keyword>